<dbReference type="AlphaFoldDB" id="A0AAE0G2W8"/>
<evidence type="ECO:0000313" key="3">
    <source>
        <dbReference type="Proteomes" id="UP001190700"/>
    </source>
</evidence>
<sequence length="272" mass="30738">MTEDEIAKKKSMLVGKFKKVAGWKEVDADKNDDEEDAEKEWEDAEYDLESQKGAEDEQEAEFEEAAEEAQTQDQHAGLWSPEGATPTKSDPPTRDPESAKRIRVMLDTPYEPESVQHLIGDREEQAAVVALVRVAVKAASKKFKKLRTKLQLQHGSSWSKMAKAAKKRLNECHYLEVSQAKLHRSAIFQSAREARMKKQEMRESGEARAKEGTECSGAKDFAEGEEDFDVEGEVEGASRQEQDEGDEDEDPLRPISGKEEVWLCRTRQETCC</sequence>
<feature type="region of interest" description="Disordered" evidence="1">
    <location>
        <begin position="197"/>
        <end position="259"/>
    </location>
</feature>
<evidence type="ECO:0000313" key="2">
    <source>
        <dbReference type="EMBL" id="KAK3270580.1"/>
    </source>
</evidence>
<dbReference type="Proteomes" id="UP001190700">
    <property type="component" value="Unassembled WGS sequence"/>
</dbReference>
<dbReference type="EMBL" id="LGRX02010304">
    <property type="protein sequence ID" value="KAK3270580.1"/>
    <property type="molecule type" value="Genomic_DNA"/>
</dbReference>
<proteinExistence type="predicted"/>
<gene>
    <name evidence="2" type="ORF">CYMTET_21026</name>
</gene>
<feature type="compositionally biased region" description="Acidic residues" evidence="1">
    <location>
        <begin position="56"/>
        <end position="67"/>
    </location>
</feature>
<keyword evidence="3" id="KW-1185">Reference proteome</keyword>
<reference evidence="2 3" key="1">
    <citation type="journal article" date="2015" name="Genome Biol. Evol.">
        <title>Comparative Genomics of a Bacterivorous Green Alga Reveals Evolutionary Causalities and Consequences of Phago-Mixotrophic Mode of Nutrition.</title>
        <authorList>
            <person name="Burns J.A."/>
            <person name="Paasch A."/>
            <person name="Narechania A."/>
            <person name="Kim E."/>
        </authorList>
    </citation>
    <scope>NUCLEOTIDE SEQUENCE [LARGE SCALE GENOMIC DNA]</scope>
    <source>
        <strain evidence="2 3">PLY_AMNH</strain>
    </source>
</reference>
<name>A0AAE0G2W8_9CHLO</name>
<protein>
    <submittedName>
        <fullName evidence="2">Uncharacterized protein</fullName>
    </submittedName>
</protein>
<feature type="compositionally biased region" description="Acidic residues" evidence="1">
    <location>
        <begin position="30"/>
        <end position="48"/>
    </location>
</feature>
<organism evidence="2 3">
    <name type="scientific">Cymbomonas tetramitiformis</name>
    <dbReference type="NCBI Taxonomy" id="36881"/>
    <lineage>
        <taxon>Eukaryota</taxon>
        <taxon>Viridiplantae</taxon>
        <taxon>Chlorophyta</taxon>
        <taxon>Pyramimonadophyceae</taxon>
        <taxon>Pyramimonadales</taxon>
        <taxon>Pyramimonadaceae</taxon>
        <taxon>Cymbomonas</taxon>
    </lineage>
</organism>
<feature type="compositionally biased region" description="Basic and acidic residues" evidence="1">
    <location>
        <begin position="91"/>
        <end position="100"/>
    </location>
</feature>
<accession>A0AAE0G2W8</accession>
<evidence type="ECO:0000256" key="1">
    <source>
        <dbReference type="SAM" id="MobiDB-lite"/>
    </source>
</evidence>
<comment type="caution">
    <text evidence="2">The sequence shown here is derived from an EMBL/GenBank/DDBJ whole genome shotgun (WGS) entry which is preliminary data.</text>
</comment>
<feature type="compositionally biased region" description="Acidic residues" evidence="1">
    <location>
        <begin position="223"/>
        <end position="234"/>
    </location>
</feature>
<feature type="compositionally biased region" description="Basic and acidic residues" evidence="1">
    <location>
        <begin position="197"/>
        <end position="213"/>
    </location>
</feature>
<feature type="region of interest" description="Disordered" evidence="1">
    <location>
        <begin position="21"/>
        <end position="101"/>
    </location>
</feature>